<evidence type="ECO:0000313" key="4">
    <source>
        <dbReference type="Proteomes" id="UP000831156"/>
    </source>
</evidence>
<dbReference type="InterPro" id="IPR044885">
    <property type="entry name" value="PRESA_N_sf"/>
</dbReference>
<proteinExistence type="predicted"/>
<dbReference type="EMBL" id="LT969436">
    <property type="protein sequence ID" value="SOV18381.1"/>
    <property type="molecule type" value="Genomic_DNA"/>
</dbReference>
<keyword evidence="1" id="KW-0812">Transmembrane</keyword>
<dbReference type="PANTHER" id="PTHR36193">
    <property type="entry name" value="PHISTB DOMAIN-CONTAINING RESA-LIKE PROTEIN 1"/>
    <property type="match status" value="1"/>
</dbReference>
<sequence>MDMKHFLKKLFLRYSVGIFLGLFYIVLLNICKYDGKARLSNSFMNRCPRSLLGVEQMKEYLDDNMNDDMIYESSVYLMDDPLKHIMYDNYARLSEYVDAQDTYTDDELNELFYEENEDTSKDEHDEIYDLVELVDNLNAENNMKSKMDETEIYDMKKLKESFIDFYNDRKNAASKLVYVGKSLRPLLFENYKDVSTNVDKSLIDEESKGKLNDNIYTEVDEREKNRFDDVIVLKEEEKPLLRGISNKEVKNDLYEENKKYKKESENIVSLDEYDINELLDDILHLKLHEENDSNRQQILREYMNDTVFDAVQSEVKTIFHDDSFRKDDDDDKFNISYLKENIPEYENIKKLLDDIFSYRKIKDINKLIRFFKKYSRSDYKIIVECANYLLYRLNMEEVDKKSFDSLTEELLQSHENNIFKKNAKLFKYIQNEEIKKEYELDLNNEKMDIKRNVYSNEKDLSINEDISSLESYNMSARKFSDLWLNVMKNEREKFNHMITALYRFYRTLIRKYKVPGNLGSNEWNEVYSNIQLHMKNIETYFNTLFNKWINNNKLNIGEFKILVMLNRFSWRKFKKDLYDSNKKYITKPFQAVIDEANTKKKELTEKYKKQFQEKNKKM</sequence>
<keyword evidence="1" id="KW-0472">Membrane</keyword>
<feature type="domain" description="Plasmodium RESA N-terminal" evidence="2">
    <location>
        <begin position="457"/>
        <end position="579"/>
    </location>
</feature>
<evidence type="ECO:0000256" key="1">
    <source>
        <dbReference type="SAM" id="Phobius"/>
    </source>
</evidence>
<organism evidence="3 4">
    <name type="scientific">Plasmodium gaboni</name>
    <dbReference type="NCBI Taxonomy" id="647221"/>
    <lineage>
        <taxon>Eukaryota</taxon>
        <taxon>Sar</taxon>
        <taxon>Alveolata</taxon>
        <taxon>Apicomplexa</taxon>
        <taxon>Aconoidasida</taxon>
        <taxon>Haemosporida</taxon>
        <taxon>Plasmodiidae</taxon>
        <taxon>Plasmodium</taxon>
        <taxon>Plasmodium (Laverania)</taxon>
    </lineage>
</organism>
<name>A0ABY1UTZ4_9APIC</name>
<dbReference type="InterPro" id="IPR019111">
    <property type="entry name" value="PRESA_N"/>
</dbReference>
<feature type="transmembrane region" description="Helical" evidence="1">
    <location>
        <begin position="12"/>
        <end position="30"/>
    </location>
</feature>
<evidence type="ECO:0000259" key="2">
    <source>
        <dbReference type="Pfam" id="PF09687"/>
    </source>
</evidence>
<dbReference type="Gene3D" id="6.10.280.180">
    <property type="entry name" value="Plasmodium RESA, N-terminal helical domain"/>
    <property type="match status" value="1"/>
</dbReference>
<dbReference type="Proteomes" id="UP000831156">
    <property type="component" value="Chromosome 13"/>
</dbReference>
<keyword evidence="1" id="KW-1133">Transmembrane helix</keyword>
<keyword evidence="4" id="KW-1185">Reference proteome</keyword>
<evidence type="ECO:0000313" key="3">
    <source>
        <dbReference type="EMBL" id="SOV18381.1"/>
    </source>
</evidence>
<reference evidence="3" key="1">
    <citation type="submission" date="2016-09" db="EMBL/GenBank/DDBJ databases">
        <authorList>
            <consortium name="Pathogen Informatics"/>
            <person name="Sun Q."/>
            <person name="Inoue M."/>
        </authorList>
    </citation>
    <scope>NUCLEOTIDE SEQUENCE</scope>
</reference>
<dbReference type="Pfam" id="PF09687">
    <property type="entry name" value="PRESAN"/>
    <property type="match status" value="1"/>
</dbReference>
<dbReference type="PANTHER" id="PTHR36193:SF23">
    <property type="entry name" value="PHISTB DOMAIN-CONTAINING RESA-LIKE PROTEIN 1"/>
    <property type="match status" value="1"/>
</dbReference>
<accession>A0ABY1UTZ4</accession>
<protein>
    <recommendedName>
        <fullName evidence="2">Plasmodium RESA N-terminal domain-containing protein</fullName>
    </recommendedName>
</protein>
<gene>
    <name evidence="3" type="ORF">PGABG01_1369000</name>
</gene>